<dbReference type="CDD" id="cd02953">
    <property type="entry name" value="DsbDgamma"/>
    <property type="match status" value="1"/>
</dbReference>
<dbReference type="RefSeq" id="WP_132953789.1">
    <property type="nucleotide sequence ID" value="NZ_CP091507.1"/>
</dbReference>
<dbReference type="PANTHER" id="PTHR32234">
    <property type="entry name" value="THIOL:DISULFIDE INTERCHANGE PROTEIN DSBD"/>
    <property type="match status" value="1"/>
</dbReference>
<evidence type="ECO:0000256" key="7">
    <source>
        <dbReference type="ARBA" id="ARBA00022729"/>
    </source>
</evidence>
<keyword evidence="15 18" id="KW-0676">Redox-active center</keyword>
<evidence type="ECO:0000313" key="22">
    <source>
        <dbReference type="Proteomes" id="UP000294721"/>
    </source>
</evidence>
<dbReference type="EMBL" id="SLXE01000012">
    <property type="protein sequence ID" value="TCP06408.1"/>
    <property type="molecule type" value="Genomic_DNA"/>
</dbReference>
<keyword evidence="7 18" id="KW-0732">Signal</keyword>
<evidence type="ECO:0000256" key="17">
    <source>
        <dbReference type="ARBA" id="ARBA00047804"/>
    </source>
</evidence>
<keyword evidence="8 18" id="KW-0201">Cytochrome c-type biogenesis</keyword>
<comment type="caution">
    <text evidence="18">Lacks conserved residue(s) required for the propagation of feature annotation.</text>
</comment>
<keyword evidence="9 18" id="KW-0249">Electron transport</keyword>
<feature type="transmembrane region" description="Helical" evidence="18">
    <location>
        <begin position="263"/>
        <end position="287"/>
    </location>
</feature>
<evidence type="ECO:0000256" key="9">
    <source>
        <dbReference type="ARBA" id="ARBA00022982"/>
    </source>
</evidence>
<evidence type="ECO:0000256" key="14">
    <source>
        <dbReference type="ARBA" id="ARBA00023157"/>
    </source>
</evidence>
<dbReference type="HAMAP" id="MF_00399">
    <property type="entry name" value="DbsD"/>
    <property type="match status" value="1"/>
</dbReference>
<proteinExistence type="inferred from homology"/>
<keyword evidence="4 18" id="KW-1003">Cell membrane</keyword>
<feature type="domain" description="Thioredoxin" evidence="19">
    <location>
        <begin position="461"/>
        <end position="596"/>
    </location>
</feature>
<gene>
    <name evidence="18 21" type="primary">dsbD</name>
    <name evidence="20" type="ORF">EV680_11235</name>
    <name evidence="21" type="ORF">LVJ78_04385</name>
</gene>
<protein>
    <recommendedName>
        <fullName evidence="18">Thiol:disulfide interchange protein DsbD</fullName>
        <ecNumber evidence="18">1.8.1.8</ecNumber>
    </recommendedName>
    <alternativeName>
        <fullName evidence="18">Protein-disulfide reductase</fullName>
        <shortName evidence="18">Disulfide reductase</shortName>
    </alternativeName>
</protein>
<dbReference type="EMBL" id="CP091507">
    <property type="protein sequence ID" value="UOO80255.1"/>
    <property type="molecule type" value="Genomic_DNA"/>
</dbReference>
<keyword evidence="13 18" id="KW-0472">Membrane</keyword>
<dbReference type="Proteomes" id="UP000294721">
    <property type="component" value="Unassembled WGS sequence"/>
</dbReference>
<evidence type="ECO:0000256" key="2">
    <source>
        <dbReference type="ARBA" id="ARBA00007241"/>
    </source>
</evidence>
<reference evidence="21" key="3">
    <citation type="journal article" date="2022" name="Res Sq">
        <title>Evolution of multicellular longitudinally dividing oral cavity symbionts (Neisseriaceae).</title>
        <authorList>
            <person name="Nyongesa S."/>
            <person name="Weber P."/>
            <person name="Bernet E."/>
            <person name="Pullido F."/>
            <person name="Nieckarz M."/>
            <person name="Delaby M."/>
            <person name="Nieves C."/>
            <person name="Viehboeck T."/>
            <person name="Krause N."/>
            <person name="Rivera-Millot A."/>
            <person name="Nakamura A."/>
            <person name="Vischer N."/>
            <person name="VanNieuwenhze M."/>
            <person name="Brun Y."/>
            <person name="Cava F."/>
            <person name="Bulgheresi S."/>
            <person name="Veyrier F."/>
        </authorList>
    </citation>
    <scope>NUCLEOTIDE SEQUENCE</scope>
    <source>
        <strain evidence="21">1258/02</strain>
    </source>
</reference>
<reference evidence="21" key="2">
    <citation type="submission" date="2021-12" db="EMBL/GenBank/DDBJ databases">
        <authorList>
            <person name="Veyrier F.J."/>
        </authorList>
    </citation>
    <scope>NUCLEOTIDE SEQUENCE</scope>
    <source>
        <strain evidence="21">1258/02</strain>
    </source>
</reference>
<keyword evidence="5 18" id="KW-0997">Cell inner membrane</keyword>
<comment type="catalytic activity">
    <reaction evidence="16 18">
        <text>[protein]-dithiol + NAD(+) = [protein]-disulfide + NADH + H(+)</text>
        <dbReference type="Rhea" id="RHEA:18749"/>
        <dbReference type="Rhea" id="RHEA-COMP:10593"/>
        <dbReference type="Rhea" id="RHEA-COMP:10594"/>
        <dbReference type="ChEBI" id="CHEBI:15378"/>
        <dbReference type="ChEBI" id="CHEBI:29950"/>
        <dbReference type="ChEBI" id="CHEBI:50058"/>
        <dbReference type="ChEBI" id="CHEBI:57540"/>
        <dbReference type="ChEBI" id="CHEBI:57945"/>
        <dbReference type="EC" id="1.8.1.8"/>
    </reaction>
</comment>
<keyword evidence="11 18" id="KW-0560">Oxidoreductase</keyword>
<feature type="disulfide bond" description="Redox-active" evidence="18">
    <location>
        <begin position="120"/>
        <end position="126"/>
    </location>
</feature>
<dbReference type="SUPFAM" id="SSF52833">
    <property type="entry name" value="Thioredoxin-like"/>
    <property type="match status" value="1"/>
</dbReference>
<comment type="subcellular location">
    <subcellularLocation>
        <location evidence="1 18">Cell inner membrane</location>
        <topology evidence="1 18">Multi-pass membrane protein</topology>
    </subcellularLocation>
</comment>
<dbReference type="InterPro" id="IPR036929">
    <property type="entry name" value="DsbDN_sf"/>
</dbReference>
<dbReference type="Pfam" id="PF11412">
    <property type="entry name" value="DsbD_N"/>
    <property type="match status" value="1"/>
</dbReference>
<feature type="chain" id="PRO_5041753854" description="Thiol:disulfide interchange protein DsbD" evidence="18">
    <location>
        <begin position="21"/>
        <end position="596"/>
    </location>
</feature>
<feature type="transmembrane region" description="Helical" evidence="18">
    <location>
        <begin position="235"/>
        <end position="257"/>
    </location>
</feature>
<dbReference type="InterPro" id="IPR013766">
    <property type="entry name" value="Thioredoxin_domain"/>
</dbReference>
<dbReference type="InterPro" id="IPR035671">
    <property type="entry name" value="DsbD_gamma"/>
</dbReference>
<dbReference type="AlphaFoldDB" id="A0AAE9GUP3"/>
<dbReference type="Pfam" id="PF02683">
    <property type="entry name" value="DsbD_TM"/>
    <property type="match status" value="1"/>
</dbReference>
<accession>A0AAE9GUP3</accession>
<evidence type="ECO:0000256" key="1">
    <source>
        <dbReference type="ARBA" id="ARBA00004429"/>
    </source>
</evidence>
<dbReference type="GO" id="GO:0045454">
    <property type="term" value="P:cell redox homeostasis"/>
    <property type="evidence" value="ECO:0007669"/>
    <property type="project" value="TreeGrafter"/>
</dbReference>
<dbReference type="PANTHER" id="PTHR32234:SF0">
    <property type="entry name" value="THIOL:DISULFIDE INTERCHANGE PROTEIN DSBD"/>
    <property type="match status" value="1"/>
</dbReference>
<dbReference type="Gene3D" id="3.40.30.10">
    <property type="entry name" value="Glutaredoxin"/>
    <property type="match status" value="1"/>
</dbReference>
<evidence type="ECO:0000256" key="6">
    <source>
        <dbReference type="ARBA" id="ARBA00022692"/>
    </source>
</evidence>
<comment type="catalytic activity">
    <reaction evidence="17 18">
        <text>[protein]-dithiol + NADP(+) = [protein]-disulfide + NADPH + H(+)</text>
        <dbReference type="Rhea" id="RHEA:18753"/>
        <dbReference type="Rhea" id="RHEA-COMP:10593"/>
        <dbReference type="Rhea" id="RHEA-COMP:10594"/>
        <dbReference type="ChEBI" id="CHEBI:15378"/>
        <dbReference type="ChEBI" id="CHEBI:29950"/>
        <dbReference type="ChEBI" id="CHEBI:50058"/>
        <dbReference type="ChEBI" id="CHEBI:57783"/>
        <dbReference type="ChEBI" id="CHEBI:58349"/>
        <dbReference type="EC" id="1.8.1.8"/>
    </reaction>
</comment>
<dbReference type="SUPFAM" id="SSF74863">
    <property type="entry name" value="Thiol:disulfide interchange protein DsbD, N-terminal domain (DsbD-alpha)"/>
    <property type="match status" value="1"/>
</dbReference>
<feature type="transmembrane region" description="Helical" evidence="18">
    <location>
        <begin position="433"/>
        <end position="450"/>
    </location>
</feature>
<dbReference type="Proteomes" id="UP000829756">
    <property type="component" value="Chromosome"/>
</dbReference>
<feature type="transmembrane region" description="Helical" evidence="18">
    <location>
        <begin position="378"/>
        <end position="395"/>
    </location>
</feature>
<dbReference type="PROSITE" id="PS51352">
    <property type="entry name" value="THIOREDOXIN_2"/>
    <property type="match status" value="1"/>
</dbReference>
<dbReference type="GO" id="GO:0017004">
    <property type="term" value="P:cytochrome complex assembly"/>
    <property type="evidence" value="ECO:0007669"/>
    <property type="project" value="UniProtKB-UniRule"/>
</dbReference>
<dbReference type="GO" id="GO:0047134">
    <property type="term" value="F:protein-disulfide reductase [NAD(P)H] activity"/>
    <property type="evidence" value="ECO:0007669"/>
    <property type="project" value="UniProtKB-UniRule"/>
</dbReference>
<feature type="disulfide bond" description="Redox-active" evidence="18">
    <location>
        <begin position="513"/>
        <end position="516"/>
    </location>
</feature>
<keyword evidence="14 18" id="KW-1015">Disulfide bond</keyword>
<evidence type="ECO:0000256" key="3">
    <source>
        <dbReference type="ARBA" id="ARBA00022448"/>
    </source>
</evidence>
<evidence type="ECO:0000256" key="12">
    <source>
        <dbReference type="ARBA" id="ARBA00023027"/>
    </source>
</evidence>
<evidence type="ECO:0000259" key="19">
    <source>
        <dbReference type="PROSITE" id="PS51352"/>
    </source>
</evidence>
<organism evidence="21 23">
    <name type="scientific">Uruburuella suis</name>
    <dbReference type="NCBI Taxonomy" id="252130"/>
    <lineage>
        <taxon>Bacteria</taxon>
        <taxon>Pseudomonadati</taxon>
        <taxon>Pseudomonadota</taxon>
        <taxon>Betaproteobacteria</taxon>
        <taxon>Neisseriales</taxon>
        <taxon>Neisseriaceae</taxon>
        <taxon>Uruburuella</taxon>
    </lineage>
</organism>
<keyword evidence="12 18" id="KW-0520">NAD</keyword>
<evidence type="ECO:0000256" key="5">
    <source>
        <dbReference type="ARBA" id="ARBA00022519"/>
    </source>
</evidence>
<evidence type="ECO:0000256" key="13">
    <source>
        <dbReference type="ARBA" id="ARBA00023136"/>
    </source>
</evidence>
<dbReference type="Pfam" id="PF13899">
    <property type="entry name" value="Thioredoxin_7"/>
    <property type="match status" value="1"/>
</dbReference>
<reference evidence="20 22" key="1">
    <citation type="submission" date="2019-03" db="EMBL/GenBank/DDBJ databases">
        <title>Genomic Encyclopedia of Type Strains, Phase IV (KMG-IV): sequencing the most valuable type-strain genomes for metagenomic binning, comparative biology and taxonomic classification.</title>
        <authorList>
            <person name="Goeker M."/>
        </authorList>
    </citation>
    <scope>NUCLEOTIDE SEQUENCE [LARGE SCALE GENOMIC DNA]</scope>
    <source>
        <strain evidence="20 22">DSM 17474</strain>
    </source>
</reference>
<keyword evidence="10 18" id="KW-1133">Transmembrane helix</keyword>
<feature type="transmembrane region" description="Helical" evidence="18">
    <location>
        <begin position="308"/>
        <end position="334"/>
    </location>
</feature>
<comment type="function">
    <text evidence="18">Required to facilitate the formation of correct disulfide bonds in some periplasmic proteins and for the assembly of the periplasmic c-type cytochromes. Acts by transferring electrons from cytoplasmic thioredoxin to the periplasm. This transfer involves a cascade of disulfide bond formation and reduction steps.</text>
</comment>
<dbReference type="InterPro" id="IPR022910">
    <property type="entry name" value="Thiol_diS_interchange_DbsD"/>
</dbReference>
<feature type="transmembrane region" description="Helical" evidence="18">
    <location>
        <begin position="346"/>
        <end position="366"/>
    </location>
</feature>
<keyword evidence="22" id="KW-1185">Reference proteome</keyword>
<dbReference type="InterPro" id="IPR028250">
    <property type="entry name" value="DsbDN"/>
</dbReference>
<dbReference type="GO" id="GO:0005886">
    <property type="term" value="C:plasma membrane"/>
    <property type="evidence" value="ECO:0007669"/>
    <property type="project" value="UniProtKB-SubCell"/>
</dbReference>
<dbReference type="Gene3D" id="2.60.40.1250">
    <property type="entry name" value="Thiol:disulfide interchange protein DsbD, N-terminal domain"/>
    <property type="match status" value="1"/>
</dbReference>
<evidence type="ECO:0000313" key="21">
    <source>
        <dbReference type="EMBL" id="UOO80255.1"/>
    </source>
</evidence>
<feature type="transmembrane region" description="Helical" evidence="18">
    <location>
        <begin position="401"/>
        <end position="421"/>
    </location>
</feature>
<dbReference type="KEGG" id="usu:LVJ78_04385"/>
<evidence type="ECO:0000256" key="10">
    <source>
        <dbReference type="ARBA" id="ARBA00022989"/>
    </source>
</evidence>
<evidence type="ECO:0000256" key="11">
    <source>
        <dbReference type="ARBA" id="ARBA00023002"/>
    </source>
</evidence>
<keyword evidence="6 18" id="KW-0812">Transmembrane</keyword>
<evidence type="ECO:0000313" key="23">
    <source>
        <dbReference type="Proteomes" id="UP000829756"/>
    </source>
</evidence>
<dbReference type="InterPro" id="IPR003834">
    <property type="entry name" value="Cyt_c_assmbl_TM_dom"/>
</dbReference>
<dbReference type="InterPro" id="IPR036249">
    <property type="entry name" value="Thioredoxin-like_sf"/>
</dbReference>
<evidence type="ECO:0000313" key="20">
    <source>
        <dbReference type="EMBL" id="TCP06408.1"/>
    </source>
</evidence>
<evidence type="ECO:0000256" key="18">
    <source>
        <dbReference type="HAMAP-Rule" id="MF_00399"/>
    </source>
</evidence>
<comment type="similarity">
    <text evidence="2 18">Belongs to the thioredoxin family. DsbD subfamily.</text>
</comment>
<evidence type="ECO:0000256" key="16">
    <source>
        <dbReference type="ARBA" id="ARBA00047388"/>
    </source>
</evidence>
<sequence length="596" mass="63748" precursor="true">MKKLFYFLAAFFALAGSAHAIDASKLLPAEQAFVPQVNATEQGINVQFAIADGYYMYQSKMLADTAPAGLLAAPQFSPGEMKEDEFFGRQTVYHQAAQINWAYRQPAPPPYTLTLSYQGCADVGVCYPPVETTFDIDGNGLYQAPDAAPASAKERFLQPAPASRPTDGAPESSRFKLSWDTLNANLLAFFLAGLGLSFTACMYPLIPIVSSIVVGDKAASKGRAFALSMVYVQGLALTYTLVGVIAGLTGALLTVWLQQPWVVLAAAALMVVLALSMFGLFSIQLPAAVQSYFQNQSNKLSGGKIASVFVMGMLSALIIGPCVAPPLAFALGYIGQTGDAALGGLALYALALGTGLPLIIIGTFGGHILPKAGVWMNGIKYAFGFVLLAVAVYLATPFLPYLLVVALYTLLMLLPAGLLLAQAPKMAGRLKNVCLFLGTALLLGGAWFAWQSSQQQTTTLHRFLTLTPPAAMAEADSHGHVYTDVGELKAAMQAALAADPSRPVLLDFYADWCISCKEMAAYTLNQPEVHDAVDMNRFFQIDVTANTPEQQALLKEYGLFGPPGVFVLHADGRRSEALLGFVKPAAFVEWYRQNAQ</sequence>
<feature type="transmembrane region" description="Helical" evidence="18">
    <location>
        <begin position="186"/>
        <end position="214"/>
    </location>
</feature>
<name>A0AAE9GUP3_9NEIS</name>
<evidence type="ECO:0000256" key="15">
    <source>
        <dbReference type="ARBA" id="ARBA00023284"/>
    </source>
</evidence>
<dbReference type="EC" id="1.8.1.8" evidence="18"/>
<feature type="signal peptide" evidence="18">
    <location>
        <begin position="1"/>
        <end position="20"/>
    </location>
</feature>
<dbReference type="GO" id="GO:0009055">
    <property type="term" value="F:electron transfer activity"/>
    <property type="evidence" value="ECO:0007669"/>
    <property type="project" value="UniProtKB-UniRule"/>
</dbReference>
<dbReference type="NCBIfam" id="NF001419">
    <property type="entry name" value="PRK00293.1"/>
    <property type="match status" value="1"/>
</dbReference>
<keyword evidence="3 18" id="KW-0813">Transport</keyword>
<evidence type="ECO:0000256" key="8">
    <source>
        <dbReference type="ARBA" id="ARBA00022748"/>
    </source>
</evidence>
<evidence type="ECO:0000256" key="4">
    <source>
        <dbReference type="ARBA" id="ARBA00022475"/>
    </source>
</evidence>